<dbReference type="Gene3D" id="1.10.3020.20">
    <property type="match status" value="1"/>
</dbReference>
<organism evidence="3 4">
    <name type="scientific">Clostridium saccharobutylicum DSM 13864</name>
    <dbReference type="NCBI Taxonomy" id="1345695"/>
    <lineage>
        <taxon>Bacteria</taxon>
        <taxon>Bacillati</taxon>
        <taxon>Bacillota</taxon>
        <taxon>Clostridia</taxon>
        <taxon>Eubacteriales</taxon>
        <taxon>Clostridiaceae</taxon>
        <taxon>Clostridium</taxon>
    </lineage>
</organism>
<dbReference type="OrthoDB" id="319764at2"/>
<dbReference type="KEGG" id="csb:CLSA_c11900"/>
<dbReference type="AlphaFoldDB" id="U5MNU3"/>
<dbReference type="Proteomes" id="UP000017118">
    <property type="component" value="Chromosome"/>
</dbReference>
<dbReference type="Pfam" id="PF02129">
    <property type="entry name" value="Peptidase_S15"/>
    <property type="match status" value="1"/>
</dbReference>
<accession>U5MNU3</accession>
<dbReference type="InterPro" id="IPR000383">
    <property type="entry name" value="Xaa-Pro-like_dom"/>
</dbReference>
<keyword evidence="1" id="KW-0378">Hydrolase</keyword>
<sequence>MNDKNTNINQRTNHFYKLVWKEIKIPMRDGSFLAANLYQPDAEGQFPVLMTLGPYGKDIHYLNHTKFSHVFYSKVQDKSPLNTAGTPDPEFWVPQGYAVVRIDERGSNGSPGTLEVVAESLKDDYYDAIEWAGTQSWSNGKVGLLGFSYYAITQWSVAQEQPPHLACMVVWEGVPDLYADLIYAGGILNNGFLSVWWENNIMPRQYGKGIMPENELEKNRVDIMTCAKESPLRNEWWKKRSCDLDKVTVPFISAGNWFGSGLFSRGNIMGFKNASSKNKWLEMHIGSHFTEFYNEDSRAMQKQFLDYWLKGIETGLMNQPKVKIAMPRGGREFSWIYCDEYPLKNTNWTRYYLNASSLKLNKSIQTMESKVSYEGDRNKESAKWEIPMRKPFVIDEENCHRVIFKTSPLKHEMKLVGPMKLRVYVSSSTDDMDIFVTLRDISPDGKEVVNSGCYTADYPISQGWLRASLRRIDESRSTEYKPYYTFDKIEKLIPGEVYPLDIEIWDSAMVIEEGHTIVLEIGSQDQSGCSLMMHTSEERNWNSDVTIYTGSKYQSYLLLPEICN</sequence>
<dbReference type="PANTHER" id="PTHR43056:SF10">
    <property type="entry name" value="COCE_NOND FAMILY, PUTATIVE (AFU_ORTHOLOGUE AFUA_7G00600)-RELATED"/>
    <property type="match status" value="1"/>
</dbReference>
<dbReference type="PANTHER" id="PTHR43056">
    <property type="entry name" value="PEPTIDASE S9 PROLYL OLIGOPEPTIDASE"/>
    <property type="match status" value="1"/>
</dbReference>
<evidence type="ECO:0000313" key="4">
    <source>
        <dbReference type="Proteomes" id="UP000017118"/>
    </source>
</evidence>
<dbReference type="NCBIfam" id="TIGR00976">
    <property type="entry name" value="CocE_NonD"/>
    <property type="match status" value="1"/>
</dbReference>
<dbReference type="InterPro" id="IPR008979">
    <property type="entry name" value="Galactose-bd-like_sf"/>
</dbReference>
<dbReference type="PATRIC" id="fig|1345695.10.peg.3419"/>
<dbReference type="InterPro" id="IPR013736">
    <property type="entry name" value="Xaa-Pro_dipept_C"/>
</dbReference>
<dbReference type="InterPro" id="IPR050585">
    <property type="entry name" value="Xaa-Pro_dipeptidyl-ppase/CocE"/>
</dbReference>
<dbReference type="EMBL" id="CP006721">
    <property type="protein sequence ID" value="AGX42193.1"/>
    <property type="molecule type" value="Genomic_DNA"/>
</dbReference>
<feature type="domain" description="Xaa-Pro dipeptidyl-peptidase C-terminal" evidence="2">
    <location>
        <begin position="302"/>
        <end position="558"/>
    </location>
</feature>
<protein>
    <submittedName>
        <fullName evidence="3">Acyl esterase</fullName>
    </submittedName>
</protein>
<dbReference type="HOGENOM" id="CLU_015590_2_1_9"/>
<dbReference type="InterPro" id="IPR029058">
    <property type="entry name" value="AB_hydrolase_fold"/>
</dbReference>
<name>U5MNU3_CLOSA</name>
<dbReference type="eggNOG" id="COG2936">
    <property type="taxonomic scope" value="Bacteria"/>
</dbReference>
<reference evidence="3 4" key="1">
    <citation type="journal article" date="2013" name="Genome Announc.">
        <title>Complete Genome Sequence of the Solvent Producer Clostridium saccharobutylicum NCP262 (DSM 13864).</title>
        <authorList>
            <person name="Poehlein A."/>
            <person name="Hartwich K."/>
            <person name="Krabben P."/>
            <person name="Ehrenreich A."/>
            <person name="Liebl W."/>
            <person name="Durre P."/>
            <person name="Gottschalk G."/>
            <person name="Daniel R."/>
        </authorList>
    </citation>
    <scope>NUCLEOTIDE SEQUENCE [LARGE SCALE GENOMIC DNA]</scope>
    <source>
        <strain evidence="3">DSM 13864</strain>
    </source>
</reference>
<evidence type="ECO:0000313" key="3">
    <source>
        <dbReference type="EMBL" id="AGX42193.1"/>
    </source>
</evidence>
<evidence type="ECO:0000256" key="1">
    <source>
        <dbReference type="ARBA" id="ARBA00022801"/>
    </source>
</evidence>
<dbReference type="SUPFAM" id="SSF53474">
    <property type="entry name" value="alpha/beta-Hydrolases"/>
    <property type="match status" value="1"/>
</dbReference>
<dbReference type="Pfam" id="PF08530">
    <property type="entry name" value="PepX_C"/>
    <property type="match status" value="1"/>
</dbReference>
<keyword evidence="4" id="KW-1185">Reference proteome</keyword>
<dbReference type="SMART" id="SM00939">
    <property type="entry name" value="PepX_C"/>
    <property type="match status" value="1"/>
</dbReference>
<dbReference type="RefSeq" id="WP_022744475.1">
    <property type="nucleotide sequence ID" value="NC_022571.1"/>
</dbReference>
<dbReference type="InterPro" id="IPR005674">
    <property type="entry name" value="CocE/Ser_esterase"/>
</dbReference>
<gene>
    <name evidence="3" type="ORF">CLSA_c11900</name>
</gene>
<dbReference type="GeneID" id="55473705"/>
<dbReference type="SUPFAM" id="SSF49785">
    <property type="entry name" value="Galactose-binding domain-like"/>
    <property type="match status" value="1"/>
</dbReference>
<dbReference type="Gene3D" id="3.40.50.1820">
    <property type="entry name" value="alpha/beta hydrolase"/>
    <property type="match status" value="1"/>
</dbReference>
<proteinExistence type="predicted"/>
<dbReference type="GO" id="GO:0008239">
    <property type="term" value="F:dipeptidyl-peptidase activity"/>
    <property type="evidence" value="ECO:0007669"/>
    <property type="project" value="InterPro"/>
</dbReference>
<dbReference type="Gene3D" id="2.60.120.260">
    <property type="entry name" value="Galactose-binding domain-like"/>
    <property type="match status" value="1"/>
</dbReference>
<evidence type="ECO:0000259" key="2">
    <source>
        <dbReference type="SMART" id="SM00939"/>
    </source>
</evidence>